<dbReference type="GO" id="GO:0003824">
    <property type="term" value="F:catalytic activity"/>
    <property type="evidence" value="ECO:0007669"/>
    <property type="project" value="UniProtKB-ARBA"/>
</dbReference>
<reference evidence="4 5" key="1">
    <citation type="submission" date="2018-03" db="EMBL/GenBank/DDBJ databases">
        <title>Complete genome sequence and methylome analysis of Pseudomonas mendocina NEB 698.</title>
        <authorList>
            <person name="Morgan R.D."/>
        </authorList>
    </citation>
    <scope>NUCLEOTIDE SEQUENCE [LARGE SCALE GENOMIC DNA]</scope>
    <source>
        <strain evidence="4 5">NEB698</strain>
    </source>
</reference>
<comment type="subcellular location">
    <subcellularLocation>
        <location evidence="2">Cell inner membrane</location>
    </subcellularLocation>
</comment>
<dbReference type="SUPFAM" id="SSF55073">
    <property type="entry name" value="Nucleotide cyclase"/>
    <property type="match status" value="1"/>
</dbReference>
<dbReference type="NCBIfam" id="TIGR00254">
    <property type="entry name" value="GGDEF"/>
    <property type="match status" value="1"/>
</dbReference>
<organism evidence="4 5">
    <name type="scientific">Ectopseudomonas mendocina</name>
    <name type="common">Pseudomonas mendocina</name>
    <dbReference type="NCBI Taxonomy" id="300"/>
    <lineage>
        <taxon>Bacteria</taxon>
        <taxon>Pseudomonadati</taxon>
        <taxon>Pseudomonadota</taxon>
        <taxon>Gammaproteobacteria</taxon>
        <taxon>Pseudomonadales</taxon>
        <taxon>Pseudomonadaceae</taxon>
        <taxon>Ectopseudomonas</taxon>
    </lineage>
</organism>
<dbReference type="InterPro" id="IPR000160">
    <property type="entry name" value="GGDEF_dom"/>
</dbReference>
<evidence type="ECO:0000313" key="4">
    <source>
        <dbReference type="EMBL" id="AVO53999.1"/>
    </source>
</evidence>
<dbReference type="GO" id="GO:0005886">
    <property type="term" value="C:plasma membrane"/>
    <property type="evidence" value="ECO:0007669"/>
    <property type="project" value="UniProtKB-SubCell"/>
</dbReference>
<dbReference type="EMBL" id="CP027657">
    <property type="protein sequence ID" value="AVO53999.1"/>
    <property type="molecule type" value="Genomic_DNA"/>
</dbReference>
<feature type="domain" description="GGDEF" evidence="3">
    <location>
        <begin position="211"/>
        <end position="342"/>
    </location>
</feature>
<dbReference type="SMART" id="SM00267">
    <property type="entry name" value="GGDEF"/>
    <property type="match status" value="1"/>
</dbReference>
<comment type="cofactor">
    <cofactor evidence="1">
        <name>Mg(2+)</name>
        <dbReference type="ChEBI" id="CHEBI:18420"/>
    </cofactor>
</comment>
<dbReference type="Gene3D" id="3.30.450.40">
    <property type="match status" value="1"/>
</dbReference>
<dbReference type="InterPro" id="IPR029016">
    <property type="entry name" value="GAF-like_dom_sf"/>
</dbReference>
<evidence type="ECO:0000256" key="1">
    <source>
        <dbReference type="ARBA" id="ARBA00001946"/>
    </source>
</evidence>
<protein>
    <submittedName>
        <fullName evidence="4">GGDEF domain-containing protein</fullName>
    </submittedName>
</protein>
<dbReference type="InterPro" id="IPR029787">
    <property type="entry name" value="Nucleotide_cyclase"/>
</dbReference>
<sequence>MLSVPLPVNETQRQQALDSLELLDTPADPYLDALTRLAHDLFGVRTALITLVDRDRQWFKSRQGLDVAETPRSLSYCSHAVLQDEPLFIDDSHVDVRFAGTELALRNPGARFYAGWPLHDADGIPLGTLCLADPEARQLSEREKCQLRDLAYLTEGYLHLQHSSRQAEELRNELSREQRKGMLDPLTQLWNRAGLLHFLPLEQATAERNNLRLGLIYCDLDHFKKVNDQHGHDGGDHVLWESARRMSAAVRPQDVVTRNGGEEFVILTLVHDSSELLQIAERIRLAIAEHPIELEHAKLQQTASLGCTLLAPGESSGAALKRADQALYRAKQGGRNRSELAD</sequence>
<dbReference type="Pfam" id="PF01590">
    <property type="entry name" value="GAF"/>
    <property type="match status" value="1"/>
</dbReference>
<dbReference type="STRING" id="1001585.MDS_0815"/>
<dbReference type="AlphaFoldDB" id="A0A2R3QQC3"/>
<accession>A0A2R3QQC3</accession>
<evidence type="ECO:0000256" key="2">
    <source>
        <dbReference type="ARBA" id="ARBA00004533"/>
    </source>
</evidence>
<dbReference type="CDD" id="cd01949">
    <property type="entry name" value="GGDEF"/>
    <property type="match status" value="1"/>
</dbReference>
<proteinExistence type="predicted"/>
<dbReference type="PANTHER" id="PTHR43102">
    <property type="entry name" value="SLR1143 PROTEIN"/>
    <property type="match status" value="1"/>
</dbReference>
<dbReference type="Proteomes" id="UP000238327">
    <property type="component" value="Chromosome"/>
</dbReference>
<dbReference type="Pfam" id="PF00990">
    <property type="entry name" value="GGDEF"/>
    <property type="match status" value="1"/>
</dbReference>
<dbReference type="SUPFAM" id="SSF55781">
    <property type="entry name" value="GAF domain-like"/>
    <property type="match status" value="1"/>
</dbReference>
<dbReference type="InterPro" id="IPR003018">
    <property type="entry name" value="GAF"/>
</dbReference>
<dbReference type="PANTHER" id="PTHR43102:SF2">
    <property type="entry name" value="GAF DOMAIN-CONTAINING PROTEIN"/>
    <property type="match status" value="1"/>
</dbReference>
<dbReference type="RefSeq" id="WP_106738745.1">
    <property type="nucleotide sequence ID" value="NZ_CP027657.1"/>
</dbReference>
<dbReference type="OrthoDB" id="9812358at2"/>
<dbReference type="SMART" id="SM00065">
    <property type="entry name" value="GAF"/>
    <property type="match status" value="1"/>
</dbReference>
<dbReference type="FunFam" id="3.30.70.270:FF:000001">
    <property type="entry name" value="Diguanylate cyclase domain protein"/>
    <property type="match status" value="1"/>
</dbReference>
<dbReference type="Gene3D" id="3.30.70.270">
    <property type="match status" value="1"/>
</dbReference>
<evidence type="ECO:0000259" key="3">
    <source>
        <dbReference type="PROSITE" id="PS50887"/>
    </source>
</evidence>
<gene>
    <name evidence="4" type="ORF">C7A17_14905</name>
</gene>
<dbReference type="InterPro" id="IPR043128">
    <property type="entry name" value="Rev_trsase/Diguanyl_cyclase"/>
</dbReference>
<evidence type="ECO:0000313" key="5">
    <source>
        <dbReference type="Proteomes" id="UP000238327"/>
    </source>
</evidence>
<dbReference type="PROSITE" id="PS50887">
    <property type="entry name" value="GGDEF"/>
    <property type="match status" value="1"/>
</dbReference>
<name>A0A2R3QQC3_ECTME</name>